<proteinExistence type="predicted"/>
<protein>
    <submittedName>
        <fullName evidence="1">Methyltransferase type 11</fullName>
    </submittedName>
</protein>
<dbReference type="SUPFAM" id="SSF53335">
    <property type="entry name" value="S-adenosyl-L-methionine-dependent methyltransferases"/>
    <property type="match status" value="1"/>
</dbReference>
<name>A0A0S4LNW1_9BACT</name>
<evidence type="ECO:0000313" key="2">
    <source>
        <dbReference type="Proteomes" id="UP000199032"/>
    </source>
</evidence>
<dbReference type="STRING" id="1742972.COMA1_40139"/>
<dbReference type="Pfam" id="PF13489">
    <property type="entry name" value="Methyltransf_23"/>
    <property type="match status" value="1"/>
</dbReference>
<accession>A0A0S4LNW1</accession>
<dbReference type="OrthoDB" id="9789123at2"/>
<dbReference type="AlphaFoldDB" id="A0A0S4LNW1"/>
<dbReference type="Gene3D" id="3.40.50.150">
    <property type="entry name" value="Vaccinia Virus protein VP39"/>
    <property type="match status" value="1"/>
</dbReference>
<gene>
    <name evidence="1" type="ORF">COMA1_40139</name>
</gene>
<dbReference type="EMBL" id="CZQA01000010">
    <property type="protein sequence ID" value="CUS37606.1"/>
    <property type="molecule type" value="Genomic_DNA"/>
</dbReference>
<evidence type="ECO:0000313" key="1">
    <source>
        <dbReference type="EMBL" id="CUS37606.1"/>
    </source>
</evidence>
<dbReference type="GO" id="GO:0032259">
    <property type="term" value="P:methylation"/>
    <property type="evidence" value="ECO:0007669"/>
    <property type="project" value="UniProtKB-KW"/>
</dbReference>
<keyword evidence="2" id="KW-1185">Reference proteome</keyword>
<organism evidence="1 2">
    <name type="scientific">Candidatus Nitrospira nitrosa</name>
    <dbReference type="NCBI Taxonomy" id="1742972"/>
    <lineage>
        <taxon>Bacteria</taxon>
        <taxon>Pseudomonadati</taxon>
        <taxon>Nitrospirota</taxon>
        <taxon>Nitrospiria</taxon>
        <taxon>Nitrospirales</taxon>
        <taxon>Nitrospiraceae</taxon>
        <taxon>Nitrospira</taxon>
    </lineage>
</organism>
<dbReference type="GO" id="GO:0008168">
    <property type="term" value="F:methyltransferase activity"/>
    <property type="evidence" value="ECO:0007669"/>
    <property type="project" value="UniProtKB-KW"/>
</dbReference>
<dbReference type="RefSeq" id="WP_090750070.1">
    <property type="nucleotide sequence ID" value="NZ_CZQA01000010.1"/>
</dbReference>
<keyword evidence="1" id="KW-0808">Transferase</keyword>
<keyword evidence="1" id="KW-0489">Methyltransferase</keyword>
<reference evidence="1 2" key="1">
    <citation type="submission" date="2015-10" db="EMBL/GenBank/DDBJ databases">
        <authorList>
            <person name="Gilbert D.G."/>
        </authorList>
    </citation>
    <scope>NUCLEOTIDE SEQUENCE [LARGE SCALE GENOMIC DNA]</scope>
    <source>
        <strain evidence="1">COMA1</strain>
    </source>
</reference>
<dbReference type="Proteomes" id="UP000199032">
    <property type="component" value="Unassembled WGS sequence"/>
</dbReference>
<dbReference type="InterPro" id="IPR029063">
    <property type="entry name" value="SAM-dependent_MTases_sf"/>
</dbReference>
<sequence length="283" mass="32143">MNRMTDQTLEDIFHKLQNLFPFHGYCDRTMLEEVSVIVRELRKFLPDFEQRRLLDIGSGPMDKTAMFKFLGFQCCAADDLTDPWHQRNGNAGKIKEFAALTGIEFFHQTPNDYAIPFESESFDVVSALGVIEHLHESPRALLNTMGRFVRRDGLLVIVMPNSVNLRKRLSVVLGQTNYPSIDAFYHSAGQWRGHVREYTLSETAFICKAAGFEVLTQRTFEHLACKKLSTPLREFYLMLTSILPTLGSGLLVICRKPASWKPQVEDPEAFRAAISRAVPQAVA</sequence>